<evidence type="ECO:0000259" key="4">
    <source>
        <dbReference type="SMART" id="SM01022"/>
    </source>
</evidence>
<dbReference type="SUPFAM" id="SSF88697">
    <property type="entry name" value="PUA domain-like"/>
    <property type="match status" value="1"/>
</dbReference>
<keyword evidence="1" id="KW-0378">Hydrolase</keyword>
<evidence type="ECO:0000256" key="2">
    <source>
        <dbReference type="ARBA" id="ARBA00023295"/>
    </source>
</evidence>
<reference evidence="5 6" key="1">
    <citation type="journal article" date="2015" name="Genome Announc.">
        <title>Expanding the biotechnology potential of lactobacilli through comparative genomics of 213 strains and associated genera.</title>
        <authorList>
            <person name="Sun Z."/>
            <person name="Harris H.M."/>
            <person name="McCann A."/>
            <person name="Guo C."/>
            <person name="Argimon S."/>
            <person name="Zhang W."/>
            <person name="Yang X."/>
            <person name="Jeffery I.B."/>
            <person name="Cooney J.C."/>
            <person name="Kagawa T.F."/>
            <person name="Liu W."/>
            <person name="Song Y."/>
            <person name="Salvetti E."/>
            <person name="Wrobel A."/>
            <person name="Rasinkangas P."/>
            <person name="Parkhill J."/>
            <person name="Rea M.C."/>
            <person name="O'Sullivan O."/>
            <person name="Ritari J."/>
            <person name="Douillard F.P."/>
            <person name="Paul Ross R."/>
            <person name="Yang R."/>
            <person name="Briner A.E."/>
            <person name="Felis G.E."/>
            <person name="de Vos W.M."/>
            <person name="Barrangou R."/>
            <person name="Klaenhammer T.R."/>
            <person name="Caufield P.W."/>
            <person name="Cui Y."/>
            <person name="Zhang H."/>
            <person name="O'Toole P.W."/>
        </authorList>
    </citation>
    <scope>NUCLEOTIDE SEQUENCE [LARGE SCALE GENOMIC DNA]</scope>
    <source>
        <strain evidence="5 6">DSM 18527</strain>
    </source>
</reference>
<organism evidence="5 6">
    <name type="scientific">Agrilactobacillus composti DSM 18527 = JCM 14202</name>
    <dbReference type="NCBI Taxonomy" id="1423734"/>
    <lineage>
        <taxon>Bacteria</taxon>
        <taxon>Bacillati</taxon>
        <taxon>Bacillota</taxon>
        <taxon>Bacilli</taxon>
        <taxon>Lactobacillales</taxon>
        <taxon>Lactobacillaceae</taxon>
        <taxon>Agrilactobacillus</taxon>
    </lineage>
</organism>
<evidence type="ECO:0000256" key="3">
    <source>
        <dbReference type="ARBA" id="ARBA00023326"/>
    </source>
</evidence>
<dbReference type="InterPro" id="IPR018087">
    <property type="entry name" value="Glyco_hydro_5_CS"/>
</dbReference>
<dbReference type="eggNOG" id="COG4405">
    <property type="taxonomic scope" value="Bacteria"/>
</dbReference>
<evidence type="ECO:0000256" key="1">
    <source>
        <dbReference type="ARBA" id="ARBA00022801"/>
    </source>
</evidence>
<dbReference type="SMART" id="SM01022">
    <property type="entry name" value="ASCH"/>
    <property type="match status" value="1"/>
</dbReference>
<dbReference type="PROSITE" id="PS00659">
    <property type="entry name" value="GLYCOSYL_HYDROL_F5"/>
    <property type="match status" value="1"/>
</dbReference>
<keyword evidence="2" id="KW-0326">Glycosidase</keyword>
<dbReference type="GO" id="GO:0000272">
    <property type="term" value="P:polysaccharide catabolic process"/>
    <property type="evidence" value="ECO:0007669"/>
    <property type="project" value="UniProtKB-KW"/>
</dbReference>
<dbReference type="PANTHER" id="PTHR39203">
    <property type="entry name" value="CYTOPLASMIC PROTEIN-RELATED"/>
    <property type="match status" value="1"/>
</dbReference>
<keyword evidence="3" id="KW-0624">Polysaccharide degradation</keyword>
<dbReference type="InterPro" id="IPR015947">
    <property type="entry name" value="PUA-like_sf"/>
</dbReference>
<dbReference type="Proteomes" id="UP000051236">
    <property type="component" value="Unassembled WGS sequence"/>
</dbReference>
<keyword evidence="6" id="KW-1185">Reference proteome</keyword>
<dbReference type="InterPro" id="IPR007374">
    <property type="entry name" value="ASCH_domain"/>
</dbReference>
<accession>A0A0R1Y018</accession>
<comment type="caution">
    <text evidence="5">The sequence shown here is derived from an EMBL/GenBank/DDBJ whole genome shotgun (WGS) entry which is preliminary data.</text>
</comment>
<sequence>MQRNMIEQFWYKYQEINPKAPEHFQAWSFGDNAQLADELADLVLSGQKTATTSNYILYGLTNEPLPKVGDLSIILNGSQLPVCVIETTKVYKTTFAQVSAEHARKEGEGDLSLAYWRKGHEKFFAAELEAINKPFTMDMLVVCEEFKVIYQ</sequence>
<dbReference type="Gene3D" id="3.10.400.10">
    <property type="entry name" value="Sulfate adenylyltransferase"/>
    <property type="match status" value="1"/>
</dbReference>
<dbReference type="AlphaFoldDB" id="A0A0R1Y018"/>
<dbReference type="Pfam" id="PF04266">
    <property type="entry name" value="ASCH"/>
    <property type="match status" value="1"/>
</dbReference>
<proteinExistence type="predicted"/>
<dbReference type="STRING" id="1423734.FC83_GL000095"/>
<protein>
    <recommendedName>
        <fullName evidence="4">ASCH domain-containing protein</fullName>
    </recommendedName>
</protein>
<gene>
    <name evidence="5" type="ORF">FC83_GL000095</name>
</gene>
<name>A0A0R1Y018_9LACO</name>
<dbReference type="GO" id="GO:0004553">
    <property type="term" value="F:hydrolase activity, hydrolyzing O-glycosyl compounds"/>
    <property type="evidence" value="ECO:0007669"/>
    <property type="project" value="InterPro"/>
</dbReference>
<keyword evidence="3" id="KW-0119">Carbohydrate metabolism</keyword>
<dbReference type="PANTHER" id="PTHR39203:SF1">
    <property type="entry name" value="CYTOPLASMIC PROTEIN"/>
    <property type="match status" value="1"/>
</dbReference>
<evidence type="ECO:0000313" key="6">
    <source>
        <dbReference type="Proteomes" id="UP000051236"/>
    </source>
</evidence>
<dbReference type="PIRSF" id="PIRSF021320">
    <property type="entry name" value="DUF984"/>
    <property type="match status" value="1"/>
</dbReference>
<dbReference type="RefSeq" id="WP_057002746.1">
    <property type="nucleotide sequence ID" value="NZ_AZGA01000063.1"/>
</dbReference>
<evidence type="ECO:0000313" key="5">
    <source>
        <dbReference type="EMBL" id="KRM32966.1"/>
    </source>
</evidence>
<feature type="domain" description="ASCH" evidence="4">
    <location>
        <begin position="27"/>
        <end position="150"/>
    </location>
</feature>
<dbReference type="CDD" id="cd06553">
    <property type="entry name" value="ASCH_Ef3133_like"/>
    <property type="match status" value="1"/>
</dbReference>
<dbReference type="InterPro" id="IPR009326">
    <property type="entry name" value="DUF984"/>
</dbReference>
<dbReference type="EMBL" id="AZGA01000063">
    <property type="protein sequence ID" value="KRM32966.1"/>
    <property type="molecule type" value="Genomic_DNA"/>
</dbReference>
<dbReference type="PATRIC" id="fig|1423734.3.peg.94"/>